<dbReference type="AlphaFoldDB" id="A0A6G8QA21"/>
<dbReference type="RefSeq" id="WP_166176177.1">
    <property type="nucleotide sequence ID" value="NZ_CP045119.1"/>
</dbReference>
<evidence type="ECO:0000313" key="3">
    <source>
        <dbReference type="EMBL" id="QIN83157.1"/>
    </source>
</evidence>
<evidence type="ECO:0000313" key="4">
    <source>
        <dbReference type="Proteomes" id="UP000501452"/>
    </source>
</evidence>
<name>A0A6G8QA21_9ACTN</name>
<accession>A0A6G8QA21</accession>
<feature type="region of interest" description="Disordered" evidence="2">
    <location>
        <begin position="1"/>
        <end position="26"/>
    </location>
</feature>
<dbReference type="InterPro" id="IPR027417">
    <property type="entry name" value="P-loop_NTPase"/>
</dbReference>
<evidence type="ECO:0008006" key="5">
    <source>
        <dbReference type="Google" id="ProtNLM"/>
    </source>
</evidence>
<gene>
    <name evidence="3" type="ORF">GBA63_11270</name>
</gene>
<dbReference type="GO" id="GO:0008476">
    <property type="term" value="F:protein-tyrosine sulfotransferase activity"/>
    <property type="evidence" value="ECO:0007669"/>
    <property type="project" value="InterPro"/>
</dbReference>
<protein>
    <recommendedName>
        <fullName evidence="5">Sulfotransferase</fullName>
    </recommendedName>
</protein>
<evidence type="ECO:0000256" key="2">
    <source>
        <dbReference type="SAM" id="MobiDB-lite"/>
    </source>
</evidence>
<sequence>MARVRGDLFEKGQDAKSAASRRPSGHADEVGCPIFVVGNSRSGTTMMGRALGRHPHVFTMGEIHFFEQLRSAGGMDDRMPEAEAVRLAARLLCIQRDGYLRQGDPARFGAEAREILSRMPRSTPRRAHTAAEVFEGFLLHEAARGGKEVPCDHTPRNVFYIGEILRLYPRARVINLVRDPRDVLLSQKRKWKRRSLGAKGIPPRETLRAWANYHPVTTSKLWNASVRAADRFAGHGRVLSLRFEDLLADPEGELRAVCEFIGISFEDGLLEVPQVGSSSGRDRPDRKGIDPGRAGSWKKGGLGEAELFLCQRVTAPLMRRHGYFVEPVAPNPLRVAGSVLALGPKLALALAANLGRIKNLREALGRRLS</sequence>
<feature type="region of interest" description="Disordered" evidence="2">
    <location>
        <begin position="274"/>
        <end position="297"/>
    </location>
</feature>
<dbReference type="SUPFAM" id="SSF52540">
    <property type="entry name" value="P-loop containing nucleoside triphosphate hydrolases"/>
    <property type="match status" value="1"/>
</dbReference>
<feature type="compositionally biased region" description="Basic and acidic residues" evidence="2">
    <location>
        <begin position="1"/>
        <end position="14"/>
    </location>
</feature>
<dbReference type="Gene3D" id="3.40.50.300">
    <property type="entry name" value="P-loop containing nucleotide triphosphate hydrolases"/>
    <property type="match status" value="1"/>
</dbReference>
<dbReference type="KEGG" id="rub:GBA63_11270"/>
<organism evidence="3 4">
    <name type="scientific">Rubrobacter tropicus</name>
    <dbReference type="NCBI Taxonomy" id="2653851"/>
    <lineage>
        <taxon>Bacteria</taxon>
        <taxon>Bacillati</taxon>
        <taxon>Actinomycetota</taxon>
        <taxon>Rubrobacteria</taxon>
        <taxon>Rubrobacterales</taxon>
        <taxon>Rubrobacteraceae</taxon>
        <taxon>Rubrobacter</taxon>
    </lineage>
</organism>
<dbReference type="PANTHER" id="PTHR12788:SF10">
    <property type="entry name" value="PROTEIN-TYROSINE SULFOTRANSFERASE"/>
    <property type="match status" value="1"/>
</dbReference>
<feature type="compositionally biased region" description="Basic and acidic residues" evidence="2">
    <location>
        <begin position="280"/>
        <end position="290"/>
    </location>
</feature>
<dbReference type="EMBL" id="CP045119">
    <property type="protein sequence ID" value="QIN83157.1"/>
    <property type="molecule type" value="Genomic_DNA"/>
</dbReference>
<proteinExistence type="predicted"/>
<reference evidence="3 4" key="1">
    <citation type="submission" date="2019-10" db="EMBL/GenBank/DDBJ databases">
        <title>Rubrobacter sp nov SCSIO 52090 isolated from a deep-sea sediment in the South China Sea.</title>
        <authorList>
            <person name="Chen R.W."/>
        </authorList>
    </citation>
    <scope>NUCLEOTIDE SEQUENCE [LARGE SCALE GENOMIC DNA]</scope>
    <source>
        <strain evidence="3 4">SCSIO 52909</strain>
    </source>
</reference>
<keyword evidence="4" id="KW-1185">Reference proteome</keyword>
<keyword evidence="1" id="KW-0808">Transferase</keyword>
<dbReference type="PANTHER" id="PTHR12788">
    <property type="entry name" value="PROTEIN-TYROSINE SULFOTRANSFERASE 2"/>
    <property type="match status" value="1"/>
</dbReference>
<evidence type="ECO:0000256" key="1">
    <source>
        <dbReference type="ARBA" id="ARBA00022679"/>
    </source>
</evidence>
<dbReference type="InterPro" id="IPR026634">
    <property type="entry name" value="TPST-like"/>
</dbReference>
<dbReference type="Proteomes" id="UP000501452">
    <property type="component" value="Chromosome"/>
</dbReference>
<dbReference type="Pfam" id="PF13469">
    <property type="entry name" value="Sulfotransfer_3"/>
    <property type="match status" value="1"/>
</dbReference>